<feature type="domain" description="NusG-like N-terminal" evidence="5">
    <location>
        <begin position="134"/>
        <end position="223"/>
    </location>
</feature>
<feature type="compositionally biased region" description="Polar residues" evidence="4">
    <location>
        <begin position="963"/>
        <end position="987"/>
    </location>
</feature>
<evidence type="ECO:0000256" key="2">
    <source>
        <dbReference type="ARBA" id="ARBA00023163"/>
    </source>
</evidence>
<evidence type="ECO:0000259" key="5">
    <source>
        <dbReference type="SMART" id="SM00738"/>
    </source>
</evidence>
<feature type="compositionally biased region" description="Low complexity" evidence="4">
    <location>
        <begin position="1296"/>
        <end position="1310"/>
    </location>
</feature>
<feature type="region of interest" description="Disordered" evidence="4">
    <location>
        <begin position="531"/>
        <end position="570"/>
    </location>
</feature>
<dbReference type="SMART" id="SM00739">
    <property type="entry name" value="KOW"/>
    <property type="match status" value="3"/>
</dbReference>
<dbReference type="GO" id="GO:0032784">
    <property type="term" value="P:regulation of DNA-templated transcription elongation"/>
    <property type="evidence" value="ECO:0007669"/>
    <property type="project" value="InterPro"/>
</dbReference>
<feature type="compositionally biased region" description="Low complexity" evidence="4">
    <location>
        <begin position="1595"/>
        <end position="1606"/>
    </location>
</feature>
<feature type="compositionally biased region" description="Polar residues" evidence="4">
    <location>
        <begin position="1093"/>
        <end position="1105"/>
    </location>
</feature>
<gene>
    <name evidence="7" type="primary">RDM3</name>
    <name evidence="7" type="ORF">CFP56_009194</name>
</gene>
<dbReference type="InterPro" id="IPR039659">
    <property type="entry name" value="SPT5"/>
</dbReference>
<dbReference type="CDD" id="cd09888">
    <property type="entry name" value="NGN_Euk"/>
    <property type="match status" value="1"/>
</dbReference>
<dbReference type="PANTHER" id="PTHR11125">
    <property type="entry name" value="SUPPRESSOR OF TY 5"/>
    <property type="match status" value="1"/>
</dbReference>
<feature type="compositionally biased region" description="Polar residues" evidence="4">
    <location>
        <begin position="1230"/>
        <end position="1243"/>
    </location>
</feature>
<dbReference type="EMBL" id="PKMF04000169">
    <property type="protein sequence ID" value="KAK7845489.1"/>
    <property type="molecule type" value="Genomic_DNA"/>
</dbReference>
<feature type="compositionally biased region" description="Polar residues" evidence="4">
    <location>
        <begin position="941"/>
        <end position="952"/>
    </location>
</feature>
<dbReference type="InterPro" id="IPR057936">
    <property type="entry name" value="KOWx_Spt5"/>
</dbReference>
<evidence type="ECO:0000256" key="3">
    <source>
        <dbReference type="ARBA" id="ARBA00023242"/>
    </source>
</evidence>
<feature type="compositionally biased region" description="Low complexity" evidence="4">
    <location>
        <begin position="544"/>
        <end position="556"/>
    </location>
</feature>
<feature type="compositionally biased region" description="Polar residues" evidence="4">
    <location>
        <begin position="1420"/>
        <end position="1444"/>
    </location>
</feature>
<dbReference type="InterPro" id="IPR039385">
    <property type="entry name" value="NGN_Euk"/>
</dbReference>
<feature type="compositionally biased region" description="Basic and acidic residues" evidence="4">
    <location>
        <begin position="1081"/>
        <end position="1091"/>
    </location>
</feature>
<reference evidence="7 8" key="1">
    <citation type="journal article" date="2018" name="Sci. Data">
        <title>The draft genome sequence of cork oak.</title>
        <authorList>
            <person name="Ramos A.M."/>
            <person name="Usie A."/>
            <person name="Barbosa P."/>
            <person name="Barros P.M."/>
            <person name="Capote T."/>
            <person name="Chaves I."/>
            <person name="Simoes F."/>
            <person name="Abreu I."/>
            <person name="Carrasquinho I."/>
            <person name="Faro C."/>
            <person name="Guimaraes J.B."/>
            <person name="Mendonca D."/>
            <person name="Nobrega F."/>
            <person name="Rodrigues L."/>
            <person name="Saibo N.J.M."/>
            <person name="Varela M.C."/>
            <person name="Egas C."/>
            <person name="Matos J."/>
            <person name="Miguel C.M."/>
            <person name="Oliveira M.M."/>
            <person name="Ricardo C.P."/>
            <person name="Goncalves S."/>
        </authorList>
    </citation>
    <scope>NUCLEOTIDE SEQUENCE [LARGE SCALE GENOMIC DNA]</scope>
    <source>
        <strain evidence="8">cv. HL8</strain>
    </source>
</reference>
<evidence type="ECO:0000256" key="4">
    <source>
        <dbReference type="SAM" id="MobiDB-lite"/>
    </source>
</evidence>
<keyword evidence="2" id="KW-0804">Transcription</keyword>
<dbReference type="InterPro" id="IPR041978">
    <property type="entry name" value="KOW_Spt5_5"/>
</dbReference>
<dbReference type="FunFam" id="3.30.70.940:FF:000010">
    <property type="entry name" value="Protein RNA-directed DNA methylation 3"/>
    <property type="match status" value="1"/>
</dbReference>
<feature type="region of interest" description="Disordered" evidence="4">
    <location>
        <begin position="741"/>
        <end position="1623"/>
    </location>
</feature>
<evidence type="ECO:0000313" key="8">
    <source>
        <dbReference type="Proteomes" id="UP000237347"/>
    </source>
</evidence>
<dbReference type="Pfam" id="PF03439">
    <property type="entry name" value="Spt5-NGN"/>
    <property type="match status" value="1"/>
</dbReference>
<feature type="compositionally biased region" description="Polar residues" evidence="4">
    <location>
        <begin position="1119"/>
        <end position="1128"/>
    </location>
</feature>
<feature type="compositionally biased region" description="Basic and acidic residues" evidence="4">
    <location>
        <begin position="858"/>
        <end position="868"/>
    </location>
</feature>
<dbReference type="GO" id="GO:0006368">
    <property type="term" value="P:transcription elongation by RNA polymerase II"/>
    <property type="evidence" value="ECO:0007669"/>
    <property type="project" value="TreeGrafter"/>
</dbReference>
<dbReference type="InterPro" id="IPR006645">
    <property type="entry name" value="NGN-like_dom"/>
</dbReference>
<organism evidence="7 8">
    <name type="scientific">Quercus suber</name>
    <name type="common">Cork oak</name>
    <dbReference type="NCBI Taxonomy" id="58331"/>
    <lineage>
        <taxon>Eukaryota</taxon>
        <taxon>Viridiplantae</taxon>
        <taxon>Streptophyta</taxon>
        <taxon>Embryophyta</taxon>
        <taxon>Tracheophyta</taxon>
        <taxon>Spermatophyta</taxon>
        <taxon>Magnoliopsida</taxon>
        <taxon>eudicotyledons</taxon>
        <taxon>Gunneridae</taxon>
        <taxon>Pentapetalae</taxon>
        <taxon>rosids</taxon>
        <taxon>fabids</taxon>
        <taxon>Fagales</taxon>
        <taxon>Fagaceae</taxon>
        <taxon>Quercus</taxon>
    </lineage>
</organism>
<dbReference type="SMART" id="SM00738">
    <property type="entry name" value="NGN"/>
    <property type="match status" value="1"/>
</dbReference>
<evidence type="ECO:0000259" key="6">
    <source>
        <dbReference type="SMART" id="SM00739"/>
    </source>
</evidence>
<feature type="compositionally biased region" description="Low complexity" evidence="4">
    <location>
        <begin position="1487"/>
        <end position="1506"/>
    </location>
</feature>
<feature type="domain" description="KOW" evidence="6">
    <location>
        <begin position="465"/>
        <end position="492"/>
    </location>
</feature>
<feature type="compositionally biased region" description="Basic and acidic residues" evidence="4">
    <location>
        <begin position="1205"/>
        <end position="1227"/>
    </location>
</feature>
<feature type="compositionally biased region" description="Polar residues" evidence="4">
    <location>
        <begin position="1257"/>
        <end position="1283"/>
    </location>
</feature>
<dbReference type="InterPro" id="IPR041973">
    <property type="entry name" value="KOW_Spt5_1"/>
</dbReference>
<protein>
    <submittedName>
        <fullName evidence="7">Protein rna-directed dna methylation 3</fullName>
    </submittedName>
</protein>
<feature type="compositionally biased region" description="Low complexity" evidence="4">
    <location>
        <begin position="1552"/>
        <end position="1571"/>
    </location>
</feature>
<feature type="compositionally biased region" description="Gly residues" evidence="4">
    <location>
        <begin position="1350"/>
        <end position="1409"/>
    </location>
</feature>
<keyword evidence="8" id="KW-1185">Reference proteome</keyword>
<dbReference type="Proteomes" id="UP000237347">
    <property type="component" value="Unassembled WGS sequence"/>
</dbReference>
<feature type="compositionally biased region" description="Polar residues" evidence="4">
    <location>
        <begin position="1535"/>
        <end position="1551"/>
    </location>
</feature>
<feature type="compositionally biased region" description="Basic and acidic residues" evidence="4">
    <location>
        <begin position="921"/>
        <end position="932"/>
    </location>
</feature>
<proteinExistence type="predicted"/>
<dbReference type="CDD" id="cd06084">
    <property type="entry name" value="KOW_Spt5_4"/>
    <property type="match status" value="1"/>
</dbReference>
<feature type="compositionally biased region" description="Acidic residues" evidence="4">
    <location>
        <begin position="43"/>
        <end position="57"/>
    </location>
</feature>
<feature type="domain" description="KOW" evidence="6">
    <location>
        <begin position="574"/>
        <end position="601"/>
    </location>
</feature>
<feature type="region of interest" description="Disordered" evidence="4">
    <location>
        <begin position="1"/>
        <end position="57"/>
    </location>
</feature>
<comment type="caution">
    <text evidence="7">The sequence shown here is derived from an EMBL/GenBank/DDBJ whole genome shotgun (WGS) entry which is preliminary data.</text>
</comment>
<feature type="compositionally biased region" description="Polar residues" evidence="4">
    <location>
        <begin position="1175"/>
        <end position="1204"/>
    </location>
</feature>
<dbReference type="PANTHER" id="PTHR11125:SF8">
    <property type="entry name" value="PROTEIN RNA-DIRECTED DNA METHYLATION 3"/>
    <property type="match status" value="1"/>
</dbReference>
<dbReference type="Gene3D" id="2.30.30.30">
    <property type="match status" value="2"/>
</dbReference>
<feature type="compositionally biased region" description="Polar residues" evidence="4">
    <location>
        <begin position="837"/>
        <end position="851"/>
    </location>
</feature>
<feature type="compositionally biased region" description="Basic and acidic residues" evidence="4">
    <location>
        <begin position="558"/>
        <end position="570"/>
    </location>
</feature>
<evidence type="ECO:0000313" key="7">
    <source>
        <dbReference type="EMBL" id="KAK7845489.1"/>
    </source>
</evidence>
<dbReference type="CDD" id="cd06081">
    <property type="entry name" value="KOW_Spt5_1"/>
    <property type="match status" value="1"/>
</dbReference>
<dbReference type="InterPro" id="IPR041977">
    <property type="entry name" value="KOW_Spt5_4"/>
</dbReference>
<feature type="compositionally biased region" description="Gly residues" evidence="4">
    <location>
        <begin position="1015"/>
        <end position="1035"/>
    </location>
</feature>
<dbReference type="GO" id="GO:0006357">
    <property type="term" value="P:regulation of transcription by RNA polymerase II"/>
    <property type="evidence" value="ECO:0007669"/>
    <property type="project" value="InterPro"/>
</dbReference>
<name>A0AAW0L3P2_QUESU</name>
<dbReference type="InterPro" id="IPR014722">
    <property type="entry name" value="Rib_uL2_dom2"/>
</dbReference>
<dbReference type="GO" id="GO:0032044">
    <property type="term" value="C:DSIF complex"/>
    <property type="evidence" value="ECO:0007669"/>
    <property type="project" value="TreeGrafter"/>
</dbReference>
<feature type="compositionally biased region" description="Basic and acidic residues" evidence="4">
    <location>
        <begin position="988"/>
        <end position="1001"/>
    </location>
</feature>
<dbReference type="Pfam" id="PF23042">
    <property type="entry name" value="KOW1_SPT5"/>
    <property type="match status" value="1"/>
</dbReference>
<accession>A0AAW0L3P2</accession>
<dbReference type="Pfam" id="PF23291">
    <property type="entry name" value="KOW4_SPT5"/>
    <property type="match status" value="1"/>
</dbReference>
<keyword evidence="3" id="KW-0539">Nucleus</keyword>
<feature type="compositionally biased region" description="Gly residues" evidence="4">
    <location>
        <begin position="1322"/>
        <end position="1339"/>
    </location>
</feature>
<dbReference type="Pfam" id="PF23290">
    <property type="entry name" value="KOW5_SPT5"/>
    <property type="match status" value="1"/>
</dbReference>
<dbReference type="GO" id="GO:0003729">
    <property type="term" value="F:mRNA binding"/>
    <property type="evidence" value="ECO:0007669"/>
    <property type="project" value="TreeGrafter"/>
</dbReference>
<comment type="subcellular location">
    <subcellularLocation>
        <location evidence="1">Nucleus</location>
    </subcellularLocation>
</comment>
<feature type="domain" description="KOW" evidence="6">
    <location>
        <begin position="228"/>
        <end position="255"/>
    </location>
</feature>
<dbReference type="InterPro" id="IPR005100">
    <property type="entry name" value="NGN-domain"/>
</dbReference>
<dbReference type="InterPro" id="IPR036735">
    <property type="entry name" value="NGN_dom_sf"/>
</dbReference>
<evidence type="ECO:0000256" key="1">
    <source>
        <dbReference type="ARBA" id="ARBA00004123"/>
    </source>
</evidence>
<dbReference type="Gene3D" id="3.30.70.940">
    <property type="entry name" value="NusG, N-terminal domain"/>
    <property type="match status" value="1"/>
</dbReference>
<feature type="compositionally biased region" description="Polar residues" evidence="4">
    <location>
        <begin position="871"/>
        <end position="885"/>
    </location>
</feature>
<feature type="compositionally biased region" description="Low complexity" evidence="4">
    <location>
        <begin position="1245"/>
        <end position="1256"/>
    </location>
</feature>
<dbReference type="Pfam" id="PF23037">
    <property type="entry name" value="KOWx_SPT5"/>
    <property type="match status" value="1"/>
</dbReference>
<dbReference type="FunFam" id="2.30.30.30:FF:000064">
    <property type="entry name" value="SPT5 homolog, DSIF elongation factor subunit"/>
    <property type="match status" value="1"/>
</dbReference>
<feature type="compositionally biased region" description="Low complexity" evidence="4">
    <location>
        <begin position="1148"/>
        <end position="1157"/>
    </location>
</feature>
<dbReference type="InterPro" id="IPR005824">
    <property type="entry name" value="KOW"/>
</dbReference>
<sequence length="1623" mass="173043">MQKGKGKGVAGKTTAGKGKGGDDDKTGGKKRRNREILQFFEDAAGEDSDSSFDFDDDFDFAEEDFDAESKIDKEPGKAQSLPLFPKEEEMNEEEFDKMMEERYKDGSNFVRYGEDDFENKRSIDRNNIIPSARDPTIWKVKCMVGRERNSAFCLMQKYVDLKSLGTKLQIISAFALDHIKGCIYIEADKQFDIIEACKGLTTIYSSRIAIIPKNEVSHLLSSRITRNEVSEGSWARVKNGKYKGDLAQIVAVNDARKRATVKLIPRIDLQAMTAKFGGGVSLKKNSTPAPRLISTSELEEFRPLIQYRRDRDTNKLFEVLDGLMLKDGYLYKKVSIDSLSCSGVLPSEEELLKFKSSENNETDDLEWLTQLYGERKKKRVIRSDKGGGKGEGSSGSSGVNSFDLHDLVCFGRKDFGIIIGIEKDDSYKILKEGPEGPVVVYVQLKELKSGPFDMKFTALDQHMKPISACDTIRVLEGPSKGRQGIVRQIYRGTIFLYDENEAENGGYFCAKSQMCEKVKLSSDVCNEKVEKGGESSSFGFEDFPSSPKSPLSPKKPWQARENRQEFNRGDKDAMFSIGQTLRIRVGPLKGYLCRVLAIRHSDVTVKLDSQHKVLTVKSEHLTEVRGKSSTVPMSEDPESGSLKPFDLLGAEGSSRDWMDGAGTSAGSSGWNSGGRYYSGDILYLPFNSCCKTFQNNLKAYVGDCYWTLHNDVLQPESSSANPFSSEANDAKKDVENAAWETKAAPNQSSSWGAAAANEKSSWGAGTAANEKSSWGAAAANEKSSWGAGTAKENSSWGAAAANEKSSWGKSTPDGGLGSSSKVAGDNWGKGNLKVGTPTDSSNDAVTTWKKNTVSDDQDGWKTSEEPWNKGKSVSASPTGGKSQPDSWGKGKDTVEAGSWNQQKSWDKGKDVVVGEGSAWGKADDAEKTDEAGWNKAKFAGGSQNVNWGNVKNTSEDAVGDNGKSWNKNEGSWNKSAGGSSWGKQADTNVERKGWVENKEDTEQQDSWARPKAFGEGRGFGGRGRGRGSQGRGDQFGRGRSSSQGEFGGNSGQGNSWTGDGMSTGNPSGWNNDQTGGWAKSKASDWGKKDDGCQNANAPDDNNGSGWNKRWGAGKETGESGDQWNNSKPSRGDWSAPKASNDDKSSGWNSKSSANEGAGSAGDDGAGWNKRKGPGENQNMGWTSKANDMDGNQSSGWGTLDTNRASGDRSSDWNKKTTENKEEGEHKNQGVGWNSGKTSDQGSATGWGQSSGWKSGSNVGENQDGGKSSWNAGTSDANRNQDSSWGKKSDWNGGGNQSSNWGKSNWNSGSGDASEDQTETFGNRGGFGGRGGDGGGFGGRGRGRSDRGGFRGRGGFGGRGGDRGGYGGRGGERGGFGGRGGEGGGFGGRGGDGGGFGGRGRSDRGGFGGRGRGRRDQSGGWNNSNDGAGTWSSRNDGAGTWNSRNDSSEDRPSDWNKGAGEGWKNKDGAGTWNIGSGDKNKSQSWNAGSSGTSNQSGGWNSQGSGWNKGTGSDNAGSGDQAVNAGEGWKNKDGAGTWNSGSGDKNKSHSWNAGSSGTSNQSGGWNSQGSGWNKGTGSDNAGNGDQAVNAGSGGTTNQSSGWNSQGSGWNKGTGNGGKTQSSGWN</sequence>
<feature type="compositionally biased region" description="Polar residues" evidence="4">
    <location>
        <begin position="1052"/>
        <end position="1074"/>
    </location>
</feature>